<accession>A0ABU8NRN3</accession>
<evidence type="ECO:0000313" key="3">
    <source>
        <dbReference type="Proteomes" id="UP001378956"/>
    </source>
</evidence>
<keyword evidence="1" id="KW-0732">Signal</keyword>
<protein>
    <submittedName>
        <fullName evidence="2">Lipid-binding protein</fullName>
    </submittedName>
</protein>
<dbReference type="InterPro" id="IPR024404">
    <property type="entry name" value="Lipid-bd_put"/>
</dbReference>
<sequence length="165" mass="17753">MKINNNKILTLMLMVIAAVYATSCKKDVDYGGTVMQKMSGDWHVSVDNSAKRYNLYSFNTADNSAKQFWIQSTGLRAGTKNIAIKGKINVDLGSQTFSVSNVTNVAVGAPYTSFSISNGRIITNGTVGPGSGTPTDSITFDLNIDGATFKVTGRHKTGFVEDRPK</sequence>
<dbReference type="Proteomes" id="UP001378956">
    <property type="component" value="Unassembled WGS sequence"/>
</dbReference>
<dbReference type="Gene3D" id="2.40.128.220">
    <property type="match status" value="1"/>
</dbReference>
<organism evidence="2 3">
    <name type="scientific">Pedobacter panaciterrae</name>
    <dbReference type="NCBI Taxonomy" id="363849"/>
    <lineage>
        <taxon>Bacteria</taxon>
        <taxon>Pseudomonadati</taxon>
        <taxon>Bacteroidota</taxon>
        <taxon>Sphingobacteriia</taxon>
        <taxon>Sphingobacteriales</taxon>
        <taxon>Sphingobacteriaceae</taxon>
        <taxon>Pedobacter</taxon>
    </lineage>
</organism>
<feature type="signal peptide" evidence="1">
    <location>
        <begin position="1"/>
        <end position="21"/>
    </location>
</feature>
<evidence type="ECO:0000313" key="2">
    <source>
        <dbReference type="EMBL" id="MEJ2904910.1"/>
    </source>
</evidence>
<evidence type="ECO:0000256" key="1">
    <source>
        <dbReference type="SAM" id="SignalP"/>
    </source>
</evidence>
<dbReference type="InterPro" id="IPR038668">
    <property type="entry name" value="Lipid-bd_sf"/>
</dbReference>
<feature type="chain" id="PRO_5047456826" evidence="1">
    <location>
        <begin position="22"/>
        <end position="165"/>
    </location>
</feature>
<keyword evidence="3" id="KW-1185">Reference proteome</keyword>
<gene>
    <name evidence="2" type="ORF">WAE58_20865</name>
</gene>
<name>A0ABU8NRN3_9SPHI</name>
<comment type="caution">
    <text evidence="2">The sequence shown here is derived from an EMBL/GenBank/DDBJ whole genome shotgun (WGS) entry which is preliminary data.</text>
</comment>
<reference evidence="2 3" key="1">
    <citation type="submission" date="2024-03" db="EMBL/GenBank/DDBJ databases">
        <title>Sequence of Lycoming College Course Isolates.</title>
        <authorList>
            <person name="Plotts O."/>
            <person name="Newman J."/>
        </authorList>
    </citation>
    <scope>NUCLEOTIDE SEQUENCE [LARGE SCALE GENOMIC DNA]</scope>
    <source>
        <strain evidence="2 3">CJB-3</strain>
    </source>
</reference>
<proteinExistence type="predicted"/>
<dbReference type="EMBL" id="JBBEUB010000008">
    <property type="protein sequence ID" value="MEJ2904910.1"/>
    <property type="molecule type" value="Genomic_DNA"/>
</dbReference>
<dbReference type="RefSeq" id="WP_288882637.1">
    <property type="nucleotide sequence ID" value="NZ_CBFGNQ010000008.1"/>
</dbReference>
<dbReference type="Pfam" id="PF12888">
    <property type="entry name" value="Lipid_bd"/>
    <property type="match status" value="1"/>
</dbReference>